<reference evidence="1 2" key="1">
    <citation type="submission" date="2019-10" db="EMBL/GenBank/DDBJ databases">
        <title>Glaciimonas soli sp. nov., a psychrophilic bacterium isolated from the forest soil of a high elevation mountain in Taiwan.</title>
        <authorList>
            <person name="Wang L.-T."/>
            <person name="Shieh W.Y."/>
        </authorList>
    </citation>
    <scope>NUCLEOTIDE SEQUENCE [LARGE SCALE GENOMIC DNA]</scope>
    <source>
        <strain evidence="1 2">GS1</strain>
    </source>
</reference>
<proteinExistence type="predicted"/>
<keyword evidence="2" id="KW-1185">Reference proteome</keyword>
<accession>A0A843YPY4</accession>
<gene>
    <name evidence="1" type="ORF">GEV47_10440</name>
</gene>
<dbReference type="EMBL" id="WINI01000004">
    <property type="protein sequence ID" value="MQR01100.1"/>
    <property type="molecule type" value="Genomic_DNA"/>
</dbReference>
<name>A0A843YPY4_9BURK</name>
<dbReference type="AlphaFoldDB" id="A0A843YPY4"/>
<sequence>MLTPEAYVRNLSVISILAIAALTGCSSSTISWHRDGASSTDVTLDKGLCEHQVKVATENYGGSASDLATRRTDLIYDCMALKGYSPH</sequence>
<evidence type="ECO:0000313" key="2">
    <source>
        <dbReference type="Proteomes" id="UP000451565"/>
    </source>
</evidence>
<dbReference type="Proteomes" id="UP000451565">
    <property type="component" value="Unassembled WGS sequence"/>
</dbReference>
<evidence type="ECO:0000313" key="1">
    <source>
        <dbReference type="EMBL" id="MQR01100.1"/>
    </source>
</evidence>
<organism evidence="1 2">
    <name type="scientific">Glaciimonas soli</name>
    <dbReference type="NCBI Taxonomy" id="2590999"/>
    <lineage>
        <taxon>Bacteria</taxon>
        <taxon>Pseudomonadati</taxon>
        <taxon>Pseudomonadota</taxon>
        <taxon>Betaproteobacteria</taxon>
        <taxon>Burkholderiales</taxon>
        <taxon>Oxalobacteraceae</taxon>
        <taxon>Glaciimonas</taxon>
    </lineage>
</organism>
<comment type="caution">
    <text evidence="1">The sequence shown here is derived from an EMBL/GenBank/DDBJ whole genome shotgun (WGS) entry which is preliminary data.</text>
</comment>
<protein>
    <submittedName>
        <fullName evidence="1">Uncharacterized protein</fullName>
    </submittedName>
</protein>
<dbReference type="RefSeq" id="WP_153234693.1">
    <property type="nucleotide sequence ID" value="NZ_WINI01000004.1"/>
</dbReference>